<dbReference type="InterPro" id="IPR013324">
    <property type="entry name" value="RNA_pol_sigma_r3/r4-like"/>
</dbReference>
<dbReference type="Gene3D" id="1.10.1740.10">
    <property type="match status" value="1"/>
</dbReference>
<reference evidence="7" key="1">
    <citation type="submission" date="2016-10" db="EMBL/GenBank/DDBJ databases">
        <authorList>
            <person name="Varghese N."/>
            <person name="Submissions S."/>
        </authorList>
    </citation>
    <scope>NUCLEOTIDE SEQUENCE [LARGE SCALE GENOMIC DNA]</scope>
    <source>
        <strain evidence="7">GAS232</strain>
    </source>
</reference>
<dbReference type="AlphaFoldDB" id="A0A1G7H009"/>
<sequence>MFGQDSHTYGETSSETLVQLVRSGDRTAFDELLRRYIRLMRRTAFGILKNIDDAEDAVQEASIRAYIKIDTFEGTAAFSTWLTRIVINQSLMHLRQKKARPVSSLDELMGPEGSSSLTVADPSATPERLCVDASEKERLRTAMRQLPKTFRDVVHDHFREELPISVLAKKRGLTMTAAKSRLFRARHHLMTALREPSVSLNATASNG</sequence>
<accession>A0A1G7H009</accession>
<dbReference type="PANTHER" id="PTHR43133">
    <property type="entry name" value="RNA POLYMERASE ECF-TYPE SIGMA FACTO"/>
    <property type="match status" value="1"/>
</dbReference>
<evidence type="ECO:0000313" key="6">
    <source>
        <dbReference type="EMBL" id="SDE93664.1"/>
    </source>
</evidence>
<dbReference type="NCBIfam" id="TIGR02937">
    <property type="entry name" value="sigma70-ECF"/>
    <property type="match status" value="1"/>
</dbReference>
<dbReference type="GO" id="GO:0006352">
    <property type="term" value="P:DNA-templated transcription initiation"/>
    <property type="evidence" value="ECO:0007669"/>
    <property type="project" value="InterPro"/>
</dbReference>
<dbReference type="InterPro" id="IPR036388">
    <property type="entry name" value="WH-like_DNA-bd_sf"/>
</dbReference>
<evidence type="ECO:0000313" key="7">
    <source>
        <dbReference type="Proteomes" id="UP000182427"/>
    </source>
</evidence>
<name>A0A1G7H009_9BACT</name>
<evidence type="ECO:0000256" key="4">
    <source>
        <dbReference type="ARBA" id="ARBA00023163"/>
    </source>
</evidence>
<evidence type="ECO:0000256" key="1">
    <source>
        <dbReference type="ARBA" id="ARBA00010641"/>
    </source>
</evidence>
<dbReference type="InterPro" id="IPR013325">
    <property type="entry name" value="RNA_pol_sigma_r2"/>
</dbReference>
<dbReference type="RefSeq" id="WP_083344069.1">
    <property type="nucleotide sequence ID" value="NZ_LT629690.1"/>
</dbReference>
<dbReference type="PANTHER" id="PTHR43133:SF51">
    <property type="entry name" value="RNA POLYMERASE SIGMA FACTOR"/>
    <property type="match status" value="1"/>
</dbReference>
<dbReference type="EMBL" id="LT629690">
    <property type="protein sequence ID" value="SDE93664.1"/>
    <property type="molecule type" value="Genomic_DNA"/>
</dbReference>
<evidence type="ECO:0000259" key="5">
    <source>
        <dbReference type="Pfam" id="PF04542"/>
    </source>
</evidence>
<keyword evidence="4" id="KW-0804">Transcription</keyword>
<dbReference type="InterPro" id="IPR014284">
    <property type="entry name" value="RNA_pol_sigma-70_dom"/>
</dbReference>
<dbReference type="InterPro" id="IPR007627">
    <property type="entry name" value="RNA_pol_sigma70_r2"/>
</dbReference>
<organism evidence="6 7">
    <name type="scientific">Terriglobus roseus</name>
    <dbReference type="NCBI Taxonomy" id="392734"/>
    <lineage>
        <taxon>Bacteria</taxon>
        <taxon>Pseudomonadati</taxon>
        <taxon>Acidobacteriota</taxon>
        <taxon>Terriglobia</taxon>
        <taxon>Terriglobales</taxon>
        <taxon>Acidobacteriaceae</taxon>
        <taxon>Terriglobus</taxon>
    </lineage>
</organism>
<evidence type="ECO:0000256" key="3">
    <source>
        <dbReference type="ARBA" id="ARBA00023082"/>
    </source>
</evidence>
<dbReference type="Pfam" id="PF04542">
    <property type="entry name" value="Sigma70_r2"/>
    <property type="match status" value="1"/>
</dbReference>
<dbReference type="SUPFAM" id="SSF88659">
    <property type="entry name" value="Sigma3 and sigma4 domains of RNA polymerase sigma factors"/>
    <property type="match status" value="1"/>
</dbReference>
<dbReference type="Proteomes" id="UP000182427">
    <property type="component" value="Chromosome I"/>
</dbReference>
<evidence type="ECO:0000256" key="2">
    <source>
        <dbReference type="ARBA" id="ARBA00023015"/>
    </source>
</evidence>
<dbReference type="SUPFAM" id="SSF88946">
    <property type="entry name" value="Sigma2 domain of RNA polymerase sigma factors"/>
    <property type="match status" value="1"/>
</dbReference>
<proteinExistence type="inferred from homology"/>
<keyword evidence="7" id="KW-1185">Reference proteome</keyword>
<feature type="domain" description="RNA polymerase sigma-70 region 2" evidence="5">
    <location>
        <begin position="32"/>
        <end position="98"/>
    </location>
</feature>
<protein>
    <submittedName>
        <fullName evidence="6">RNA polymerase sigma-70 factor, ECF subfamily</fullName>
    </submittedName>
</protein>
<keyword evidence="2" id="KW-0805">Transcription regulation</keyword>
<keyword evidence="3" id="KW-0731">Sigma factor</keyword>
<comment type="similarity">
    <text evidence="1">Belongs to the sigma-70 factor family. ECF subfamily.</text>
</comment>
<dbReference type="Gene3D" id="1.10.10.10">
    <property type="entry name" value="Winged helix-like DNA-binding domain superfamily/Winged helix DNA-binding domain"/>
    <property type="match status" value="1"/>
</dbReference>
<dbReference type="GO" id="GO:0016987">
    <property type="term" value="F:sigma factor activity"/>
    <property type="evidence" value="ECO:0007669"/>
    <property type="project" value="UniProtKB-KW"/>
</dbReference>
<dbReference type="InterPro" id="IPR039425">
    <property type="entry name" value="RNA_pol_sigma-70-like"/>
</dbReference>
<gene>
    <name evidence="6" type="ORF">SAMN05444167_0862</name>
</gene>